<dbReference type="EMBL" id="FQ311875">
    <property type="protein sequence ID" value="CBT77230.1"/>
    <property type="molecule type" value="Genomic_DNA"/>
</dbReference>
<reference evidence="3" key="1">
    <citation type="journal article" date="2010" name="PLoS ONE">
        <title>The Arthrobacter arilaitensis Re117 genome sequence reveals its genetic adaptation to the surface of cheese.</title>
        <authorList>
            <person name="Monnet C."/>
            <person name="Loux V."/>
            <person name="Gibrat J.F."/>
            <person name="Spinnler E."/>
            <person name="Barbe V."/>
            <person name="Vacherie B."/>
            <person name="Gavory F."/>
            <person name="Gourbeyre E."/>
            <person name="Siguier P."/>
            <person name="Chandler M."/>
            <person name="Elleuch R."/>
            <person name="Irlinger F."/>
            <person name="Vallaeys T."/>
        </authorList>
    </citation>
    <scope>NUCLEOTIDE SEQUENCE</scope>
    <source>
        <strain evidence="3">DSM 16368 / CIP 108037 / IAM 15318 / JCM 13566 / Re117</strain>
    </source>
</reference>
<dbReference type="GeneID" id="303186586"/>
<keyword evidence="1" id="KW-0812">Transmembrane</keyword>
<evidence type="ECO:0000313" key="2">
    <source>
        <dbReference type="EMBL" id="CBT77230.1"/>
    </source>
</evidence>
<protein>
    <submittedName>
        <fullName evidence="2">Hypothetical membrane protein</fullName>
    </submittedName>
</protein>
<keyword evidence="1" id="KW-0472">Membrane</keyword>
<name>A0ABM9Q0J2_GLUAR</name>
<sequence>MKYIIGAWANTKYTRPVSSFILAIVFWGGFLSFNYSMDNPADLSIWIWASASVLFFPPARETYFRLTGPIRDGLSGIVLWGPLFLVALALRITIFVLLVFIAVPLGLLGFFYLATQEARGKGYRVIA</sequence>
<evidence type="ECO:0000313" key="3">
    <source>
        <dbReference type="Proteomes" id="UP000006878"/>
    </source>
</evidence>
<feature type="transmembrane region" description="Helical" evidence="1">
    <location>
        <begin position="94"/>
        <end position="114"/>
    </location>
</feature>
<reference evidence="3" key="2">
    <citation type="submission" date="2010-07" db="EMBL/GenBank/DDBJ databases">
        <title>Complete genome sequence of Arthrobacter arilaitensis (strain DSM 16368 / CIP 108037 / JCM 13566 / Re117).</title>
        <authorList>
            <person name="Genoscope."/>
        </authorList>
    </citation>
    <scope>NUCLEOTIDE SEQUENCE [LARGE SCALE GENOMIC DNA]</scope>
    <source>
        <strain evidence="3">DSM 16368 / CIP 108037 / IAM 15318 / JCM 13566 / Re117</strain>
    </source>
</reference>
<evidence type="ECO:0000256" key="1">
    <source>
        <dbReference type="SAM" id="Phobius"/>
    </source>
</evidence>
<keyword evidence="1" id="KW-1133">Transmembrane helix</keyword>
<keyword evidence="3" id="KW-1185">Reference proteome</keyword>
<feature type="transmembrane region" description="Helical" evidence="1">
    <location>
        <begin position="20"/>
        <end position="37"/>
    </location>
</feature>
<organism evidence="2 3">
    <name type="scientific">Glutamicibacter arilaitensis (strain DSM 16368 / CIP 108037 / IAM 15318 / JCM 13566 / NCIMB 14258 / Re117)</name>
    <name type="common">Arthrobacter arilaitensis</name>
    <dbReference type="NCBI Taxonomy" id="861360"/>
    <lineage>
        <taxon>Bacteria</taxon>
        <taxon>Bacillati</taxon>
        <taxon>Actinomycetota</taxon>
        <taxon>Actinomycetes</taxon>
        <taxon>Micrococcales</taxon>
        <taxon>Micrococcaceae</taxon>
        <taxon>Glutamicibacter</taxon>
    </lineage>
</organism>
<accession>A0ABM9Q0J2</accession>
<proteinExistence type="predicted"/>
<dbReference type="Proteomes" id="UP000006878">
    <property type="component" value="Chromosome"/>
</dbReference>
<dbReference type="RefSeq" id="WP_013350335.1">
    <property type="nucleotide sequence ID" value="NC_014550.1"/>
</dbReference>
<gene>
    <name evidence="2" type="ordered locus">AARI_30280</name>
</gene>